<organism evidence="2 3">
    <name type="scientific">Mycobacterium lacus</name>
    <dbReference type="NCBI Taxonomy" id="169765"/>
    <lineage>
        <taxon>Bacteria</taxon>
        <taxon>Bacillati</taxon>
        <taxon>Actinomycetota</taxon>
        <taxon>Actinomycetes</taxon>
        <taxon>Mycobacteriales</taxon>
        <taxon>Mycobacteriaceae</taxon>
        <taxon>Mycobacterium</taxon>
    </lineage>
</organism>
<evidence type="ECO:0000313" key="2">
    <source>
        <dbReference type="EMBL" id="BBX96960.1"/>
    </source>
</evidence>
<protein>
    <submittedName>
        <fullName evidence="2">Uncharacterized protein</fullName>
    </submittedName>
</protein>
<accession>A0A7I7NKD1</accession>
<feature type="region of interest" description="Disordered" evidence="1">
    <location>
        <begin position="1"/>
        <end position="23"/>
    </location>
</feature>
<evidence type="ECO:0000313" key="3">
    <source>
        <dbReference type="Proteomes" id="UP000466396"/>
    </source>
</evidence>
<sequence length="74" mass="7543">MLDVADEADTDRDTDDRYAGASRVSGVAVPSVTVVHPTTPISTAAVQPSARAPRLTGTARHPISTLADVTGSGL</sequence>
<keyword evidence="3" id="KW-1185">Reference proteome</keyword>
<gene>
    <name evidence="2" type="ORF">MLAC_22540</name>
</gene>
<feature type="compositionally biased region" description="Acidic residues" evidence="1">
    <location>
        <begin position="1"/>
        <end position="13"/>
    </location>
</feature>
<evidence type="ECO:0000256" key="1">
    <source>
        <dbReference type="SAM" id="MobiDB-lite"/>
    </source>
</evidence>
<feature type="region of interest" description="Disordered" evidence="1">
    <location>
        <begin position="45"/>
        <end position="74"/>
    </location>
</feature>
<dbReference type="Proteomes" id="UP000466396">
    <property type="component" value="Chromosome"/>
</dbReference>
<reference evidence="2 3" key="1">
    <citation type="journal article" date="2019" name="Emerg. Microbes Infect.">
        <title>Comprehensive subspecies identification of 175 nontuberculous mycobacteria species based on 7547 genomic profiles.</title>
        <authorList>
            <person name="Matsumoto Y."/>
            <person name="Kinjo T."/>
            <person name="Motooka D."/>
            <person name="Nabeya D."/>
            <person name="Jung N."/>
            <person name="Uechi K."/>
            <person name="Horii T."/>
            <person name="Iida T."/>
            <person name="Fujita J."/>
            <person name="Nakamura S."/>
        </authorList>
    </citation>
    <scope>NUCLEOTIDE SEQUENCE [LARGE SCALE GENOMIC DNA]</scope>
    <source>
        <strain evidence="2 3">JCM 15657</strain>
    </source>
</reference>
<name>A0A7I7NKD1_9MYCO</name>
<dbReference type="KEGG" id="mlj:MLAC_22540"/>
<dbReference type="AlphaFoldDB" id="A0A7I7NKD1"/>
<dbReference type="EMBL" id="AP022581">
    <property type="protein sequence ID" value="BBX96960.1"/>
    <property type="molecule type" value="Genomic_DNA"/>
</dbReference>
<proteinExistence type="predicted"/>